<evidence type="ECO:0000313" key="1">
    <source>
        <dbReference type="EMBL" id="CAG8770789.1"/>
    </source>
</evidence>
<reference evidence="1" key="1">
    <citation type="submission" date="2021-06" db="EMBL/GenBank/DDBJ databases">
        <authorList>
            <person name="Kallberg Y."/>
            <person name="Tangrot J."/>
            <person name="Rosling A."/>
        </authorList>
    </citation>
    <scope>NUCLEOTIDE SEQUENCE</scope>
    <source>
        <strain evidence="1">IL203A</strain>
    </source>
</reference>
<evidence type="ECO:0000313" key="2">
    <source>
        <dbReference type="Proteomes" id="UP000789702"/>
    </source>
</evidence>
<keyword evidence="2" id="KW-1185">Reference proteome</keyword>
<protein>
    <submittedName>
        <fullName evidence="1">1310_t:CDS:1</fullName>
    </submittedName>
</protein>
<sequence length="46" mass="5076">DVEAISSSKSTELFVNDIKTLILISESTYLHSYTRCALSLLDLAIT</sequence>
<comment type="caution">
    <text evidence="1">The sequence shown here is derived from an EMBL/GenBank/DDBJ whole genome shotgun (WGS) entry which is preliminary data.</text>
</comment>
<dbReference type="Proteomes" id="UP000789702">
    <property type="component" value="Unassembled WGS sequence"/>
</dbReference>
<accession>A0ACA9QZD5</accession>
<gene>
    <name evidence="1" type="ORF">DHETER_LOCUS15819</name>
</gene>
<organism evidence="1 2">
    <name type="scientific">Dentiscutata heterogama</name>
    <dbReference type="NCBI Taxonomy" id="1316150"/>
    <lineage>
        <taxon>Eukaryota</taxon>
        <taxon>Fungi</taxon>
        <taxon>Fungi incertae sedis</taxon>
        <taxon>Mucoromycota</taxon>
        <taxon>Glomeromycotina</taxon>
        <taxon>Glomeromycetes</taxon>
        <taxon>Diversisporales</taxon>
        <taxon>Gigasporaceae</taxon>
        <taxon>Dentiscutata</taxon>
    </lineage>
</organism>
<feature type="non-terminal residue" evidence="1">
    <location>
        <position position="1"/>
    </location>
</feature>
<proteinExistence type="predicted"/>
<dbReference type="EMBL" id="CAJVPU010056663">
    <property type="protein sequence ID" value="CAG8770789.1"/>
    <property type="molecule type" value="Genomic_DNA"/>
</dbReference>
<name>A0ACA9QZD5_9GLOM</name>